<protein>
    <submittedName>
        <fullName evidence="2">Uncharacterized protein</fullName>
    </submittedName>
</protein>
<proteinExistence type="predicted"/>
<name>G2GIU6_9ACTN</name>
<evidence type="ECO:0000256" key="1">
    <source>
        <dbReference type="SAM" id="MobiDB-lite"/>
    </source>
</evidence>
<gene>
    <name evidence="2" type="ORF">SZN_27181</name>
</gene>
<keyword evidence="3" id="KW-1185">Reference proteome</keyword>
<dbReference type="AlphaFoldDB" id="G2GIU6"/>
<feature type="compositionally biased region" description="Basic and acidic residues" evidence="1">
    <location>
        <begin position="1"/>
        <end position="12"/>
    </location>
</feature>
<dbReference type="OrthoDB" id="3217284at2"/>
<feature type="compositionally biased region" description="Basic and acidic residues" evidence="1">
    <location>
        <begin position="45"/>
        <end position="56"/>
    </location>
</feature>
<dbReference type="Proteomes" id="UP000004217">
    <property type="component" value="Unassembled WGS sequence"/>
</dbReference>
<reference evidence="2 3" key="1">
    <citation type="submission" date="2011-08" db="EMBL/GenBank/DDBJ databases">
        <authorList>
            <person name="Lin Y."/>
            <person name="Hao X."/>
            <person name="Johnstone L."/>
            <person name="Miller S.J."/>
            <person name="Wei G."/>
            <person name="Rensing C."/>
        </authorList>
    </citation>
    <scope>NUCLEOTIDE SEQUENCE [LARGE SCALE GENOMIC DNA]</scope>
    <source>
        <strain evidence="2 3">K42</strain>
    </source>
</reference>
<dbReference type="PATRIC" id="fig|700597.3.peg.5344"/>
<feature type="compositionally biased region" description="Low complexity" evidence="1">
    <location>
        <begin position="63"/>
        <end position="86"/>
    </location>
</feature>
<evidence type="ECO:0000313" key="3">
    <source>
        <dbReference type="Proteomes" id="UP000004217"/>
    </source>
</evidence>
<evidence type="ECO:0000313" key="2">
    <source>
        <dbReference type="EMBL" id="EGX56577.1"/>
    </source>
</evidence>
<organism evidence="2 3">
    <name type="scientific">Streptomyces zinciresistens K42</name>
    <dbReference type="NCBI Taxonomy" id="700597"/>
    <lineage>
        <taxon>Bacteria</taxon>
        <taxon>Bacillati</taxon>
        <taxon>Actinomycetota</taxon>
        <taxon>Actinomycetes</taxon>
        <taxon>Kitasatosporales</taxon>
        <taxon>Streptomycetaceae</taxon>
        <taxon>Streptomyces</taxon>
    </lineage>
</organism>
<comment type="caution">
    <text evidence="2">The sequence shown here is derived from an EMBL/GenBank/DDBJ whole genome shotgun (WGS) entry which is preliminary data.</text>
</comment>
<sequence>MTDATRNDRTPDAARGATQPMPRVGAHGPAEGEGEDVRGPAPGGARKDLSKSDTGHGNDAVRAGAASGTSAPGGPPGTVRTATPGAARGGAKGGAFLAHDERDRMERQLHHAVAHFVDQPQAAVEEADRAVEDIVGRFTEMMTERRRTLRAAWQSGDGTDVTADTEQLRLALRDYRELAERLLRV</sequence>
<dbReference type="EMBL" id="AGBF01000136">
    <property type="protein sequence ID" value="EGX56577.1"/>
    <property type="molecule type" value="Genomic_DNA"/>
</dbReference>
<accession>G2GIU6</accession>
<dbReference type="RefSeq" id="WP_007500899.1">
    <property type="nucleotide sequence ID" value="NZ_AGBF01000136.1"/>
</dbReference>
<feature type="region of interest" description="Disordered" evidence="1">
    <location>
        <begin position="1"/>
        <end position="95"/>
    </location>
</feature>